<evidence type="ECO:0000313" key="3">
    <source>
        <dbReference type="Proteomes" id="UP001597474"/>
    </source>
</evidence>
<accession>A0ABW5U475</accession>
<organism evidence="2 3">
    <name type="scientific">Sulfitobacter aestuarii</name>
    <dbReference type="NCBI Taxonomy" id="2161676"/>
    <lineage>
        <taxon>Bacteria</taxon>
        <taxon>Pseudomonadati</taxon>
        <taxon>Pseudomonadota</taxon>
        <taxon>Alphaproteobacteria</taxon>
        <taxon>Rhodobacterales</taxon>
        <taxon>Roseobacteraceae</taxon>
        <taxon>Sulfitobacter</taxon>
    </lineage>
</organism>
<name>A0ABW5U475_9RHOB</name>
<reference evidence="3" key="1">
    <citation type="journal article" date="2019" name="Int. J. Syst. Evol. Microbiol.">
        <title>The Global Catalogue of Microorganisms (GCM) 10K type strain sequencing project: providing services to taxonomists for standard genome sequencing and annotation.</title>
        <authorList>
            <consortium name="The Broad Institute Genomics Platform"/>
            <consortium name="The Broad Institute Genome Sequencing Center for Infectious Disease"/>
            <person name="Wu L."/>
            <person name="Ma J."/>
        </authorList>
    </citation>
    <scope>NUCLEOTIDE SEQUENCE [LARGE SCALE GENOMIC DNA]</scope>
    <source>
        <strain evidence="3">TISTR 2562</strain>
    </source>
</reference>
<sequence length="57" mass="6024">MVIVIPLFAICLGALCALIWLIGGAPILSVLLVYVISGNLAATGLFGWAYLNHRQIA</sequence>
<keyword evidence="1" id="KW-1133">Transmembrane helix</keyword>
<evidence type="ECO:0000256" key="1">
    <source>
        <dbReference type="SAM" id="Phobius"/>
    </source>
</evidence>
<proteinExistence type="predicted"/>
<gene>
    <name evidence="2" type="ORF">ACFSUD_09670</name>
</gene>
<keyword evidence="1" id="KW-0812">Transmembrane</keyword>
<protein>
    <submittedName>
        <fullName evidence="2">Uncharacterized protein</fullName>
    </submittedName>
</protein>
<feature type="transmembrane region" description="Helical" evidence="1">
    <location>
        <begin position="31"/>
        <end position="51"/>
    </location>
</feature>
<dbReference type="EMBL" id="JBHUMP010000007">
    <property type="protein sequence ID" value="MFD2739836.1"/>
    <property type="molecule type" value="Genomic_DNA"/>
</dbReference>
<keyword evidence="1" id="KW-0472">Membrane</keyword>
<dbReference type="Proteomes" id="UP001597474">
    <property type="component" value="Unassembled WGS sequence"/>
</dbReference>
<dbReference type="RefSeq" id="WP_386373833.1">
    <property type="nucleotide sequence ID" value="NZ_JBHUMP010000007.1"/>
</dbReference>
<keyword evidence="3" id="KW-1185">Reference proteome</keyword>
<feature type="transmembrane region" description="Helical" evidence="1">
    <location>
        <begin position="7"/>
        <end position="25"/>
    </location>
</feature>
<comment type="caution">
    <text evidence="2">The sequence shown here is derived from an EMBL/GenBank/DDBJ whole genome shotgun (WGS) entry which is preliminary data.</text>
</comment>
<evidence type="ECO:0000313" key="2">
    <source>
        <dbReference type="EMBL" id="MFD2739836.1"/>
    </source>
</evidence>